<dbReference type="Proteomes" id="UP000694251">
    <property type="component" value="Chromosome 13"/>
</dbReference>
<feature type="compositionally biased region" description="Basic and acidic residues" evidence="1">
    <location>
        <begin position="237"/>
        <end position="254"/>
    </location>
</feature>
<dbReference type="OrthoDB" id="1095857at2759"/>
<proteinExistence type="predicted"/>
<reference evidence="3 4" key="1">
    <citation type="submission" date="2020-12" db="EMBL/GenBank/DDBJ databases">
        <title>Concerted genomic and epigenomic changes stabilize Arabidopsis allopolyploids.</title>
        <authorList>
            <person name="Chen Z."/>
        </authorList>
    </citation>
    <scope>NUCLEOTIDE SEQUENCE [LARGE SCALE GENOMIC DNA]</scope>
    <source>
        <strain evidence="3">As9502</strain>
        <tissue evidence="3">Leaf</tissue>
    </source>
</reference>
<dbReference type="InterPro" id="IPR012891">
    <property type="entry name" value="GCK_dom"/>
</dbReference>
<evidence type="ECO:0000313" key="3">
    <source>
        <dbReference type="EMBL" id="KAG7538488.1"/>
    </source>
</evidence>
<dbReference type="PANTHER" id="PTHR34357">
    <property type="entry name" value="F7A19.14 PROTEIN-RELATED"/>
    <property type="match status" value="1"/>
</dbReference>
<feature type="region of interest" description="Disordered" evidence="1">
    <location>
        <begin position="232"/>
        <end position="254"/>
    </location>
</feature>
<dbReference type="SMART" id="SM01227">
    <property type="entry name" value="GCK"/>
    <property type="match status" value="1"/>
</dbReference>
<dbReference type="Pfam" id="PF07802">
    <property type="entry name" value="GCK"/>
    <property type="match status" value="1"/>
</dbReference>
<feature type="region of interest" description="Disordered" evidence="1">
    <location>
        <begin position="1"/>
        <end position="88"/>
    </location>
</feature>
<feature type="domain" description="GCK" evidence="2">
    <location>
        <begin position="108"/>
        <end position="182"/>
    </location>
</feature>
<keyword evidence="4" id="KW-1185">Reference proteome</keyword>
<name>A0A8T1XWF6_ARASU</name>
<sequence>MGSINSVAEAKTEEDPSTNQGDAEEESSRTLIEDQRDVEKSKTIYEDQKDGEETKTLIEDQRDVEESKTLIKDQGDGEESKTLIEDQGDLEETKTLNEDLNETEEESGECGLCQYIKGGECKEAFIELEKCWDEAKKNNEDHISKCKEARLMFKTCKNDNPVYYEPILALEAREMAEMLSELLNAEKEAIMAGEAAVIARALSGLQEDDADPIIVLPAEAAAIGKAFSKLEAKKKKEKEAEESKGNESDHQNQN</sequence>
<organism evidence="3 4">
    <name type="scientific">Arabidopsis suecica</name>
    <name type="common">Swedish thale-cress</name>
    <name type="synonym">Cardaminopsis suecica</name>
    <dbReference type="NCBI Taxonomy" id="45249"/>
    <lineage>
        <taxon>Eukaryota</taxon>
        <taxon>Viridiplantae</taxon>
        <taxon>Streptophyta</taxon>
        <taxon>Embryophyta</taxon>
        <taxon>Tracheophyta</taxon>
        <taxon>Spermatophyta</taxon>
        <taxon>Magnoliopsida</taxon>
        <taxon>eudicotyledons</taxon>
        <taxon>Gunneridae</taxon>
        <taxon>Pentapetalae</taxon>
        <taxon>rosids</taxon>
        <taxon>malvids</taxon>
        <taxon>Brassicales</taxon>
        <taxon>Brassicaceae</taxon>
        <taxon>Camelineae</taxon>
        <taxon>Arabidopsis</taxon>
    </lineage>
</organism>
<dbReference type="PANTHER" id="PTHR34357:SF4">
    <property type="entry name" value="GCK DOMAIN-CONTAINING PROTEIN"/>
    <property type="match status" value="1"/>
</dbReference>
<protein>
    <submittedName>
        <fullName evidence="3">GCK domain</fullName>
    </submittedName>
</protein>
<evidence type="ECO:0000313" key="4">
    <source>
        <dbReference type="Proteomes" id="UP000694251"/>
    </source>
</evidence>
<gene>
    <name evidence="3" type="ORF">ISN44_As13g022500</name>
</gene>
<comment type="caution">
    <text evidence="3">The sequence shown here is derived from an EMBL/GenBank/DDBJ whole genome shotgun (WGS) entry which is preliminary data.</text>
</comment>
<evidence type="ECO:0000259" key="2">
    <source>
        <dbReference type="SMART" id="SM01227"/>
    </source>
</evidence>
<accession>A0A8T1XWF6</accession>
<dbReference type="AlphaFoldDB" id="A0A8T1XWF6"/>
<evidence type="ECO:0000256" key="1">
    <source>
        <dbReference type="SAM" id="MobiDB-lite"/>
    </source>
</evidence>
<feature type="compositionally biased region" description="Basic and acidic residues" evidence="1">
    <location>
        <begin position="26"/>
        <end position="84"/>
    </location>
</feature>
<dbReference type="EMBL" id="JAEFBJ010000013">
    <property type="protein sequence ID" value="KAG7538488.1"/>
    <property type="molecule type" value="Genomic_DNA"/>
</dbReference>